<protein>
    <recommendedName>
        <fullName evidence="1">Mutator-like transposase domain-containing protein</fullName>
    </recommendedName>
</protein>
<proteinExistence type="predicted"/>
<gene>
    <name evidence="2" type="ORF">ILUMI_16982</name>
</gene>
<dbReference type="Pfam" id="PF20700">
    <property type="entry name" value="Mutator"/>
    <property type="match status" value="1"/>
</dbReference>
<evidence type="ECO:0000313" key="2">
    <source>
        <dbReference type="EMBL" id="KAF2889191.1"/>
    </source>
</evidence>
<evidence type="ECO:0000313" key="3">
    <source>
        <dbReference type="Proteomes" id="UP000801492"/>
    </source>
</evidence>
<sequence>MMSHKNNSRLTPCAKRKRRTQIAKLLTKTRQICREMPQENVKNSLSVSVVNEVDITFDNDVFDVVQNSKANKDELFEAEGRRIVDIIYLFVSLKTIKHSGFGCSVLDVEIIGERRLGLKSIFKYNCAMCELLGSFATEGENAPPNINEISASGAVPAGPEYSHFSELCFAFNIPSMSDKMYILAESKVL</sequence>
<accession>A0A8K0CP76</accession>
<dbReference type="OrthoDB" id="6781756at2759"/>
<name>A0A8K0CP76_IGNLU</name>
<dbReference type="AlphaFoldDB" id="A0A8K0CP76"/>
<reference evidence="2" key="1">
    <citation type="submission" date="2019-08" db="EMBL/GenBank/DDBJ databases">
        <title>The genome of the North American firefly Photinus pyralis.</title>
        <authorList>
            <consortium name="Photinus pyralis genome working group"/>
            <person name="Fallon T.R."/>
            <person name="Sander Lower S.E."/>
            <person name="Weng J.-K."/>
        </authorList>
    </citation>
    <scope>NUCLEOTIDE SEQUENCE</scope>
    <source>
        <strain evidence="2">TRF0915ILg1</strain>
        <tissue evidence="2">Whole body</tissue>
    </source>
</reference>
<dbReference type="InterPro" id="IPR049012">
    <property type="entry name" value="Mutator_transp_dom"/>
</dbReference>
<comment type="caution">
    <text evidence="2">The sequence shown here is derived from an EMBL/GenBank/DDBJ whole genome shotgun (WGS) entry which is preliminary data.</text>
</comment>
<dbReference type="EMBL" id="VTPC01069808">
    <property type="protein sequence ID" value="KAF2889191.1"/>
    <property type="molecule type" value="Genomic_DNA"/>
</dbReference>
<evidence type="ECO:0000259" key="1">
    <source>
        <dbReference type="Pfam" id="PF20700"/>
    </source>
</evidence>
<keyword evidence="3" id="KW-1185">Reference proteome</keyword>
<feature type="domain" description="Mutator-like transposase" evidence="1">
    <location>
        <begin position="81"/>
        <end position="185"/>
    </location>
</feature>
<dbReference type="Proteomes" id="UP000801492">
    <property type="component" value="Unassembled WGS sequence"/>
</dbReference>
<organism evidence="2 3">
    <name type="scientific">Ignelater luminosus</name>
    <name type="common">Cucubano</name>
    <name type="synonym">Pyrophorus luminosus</name>
    <dbReference type="NCBI Taxonomy" id="2038154"/>
    <lineage>
        <taxon>Eukaryota</taxon>
        <taxon>Metazoa</taxon>
        <taxon>Ecdysozoa</taxon>
        <taxon>Arthropoda</taxon>
        <taxon>Hexapoda</taxon>
        <taxon>Insecta</taxon>
        <taxon>Pterygota</taxon>
        <taxon>Neoptera</taxon>
        <taxon>Endopterygota</taxon>
        <taxon>Coleoptera</taxon>
        <taxon>Polyphaga</taxon>
        <taxon>Elateriformia</taxon>
        <taxon>Elateroidea</taxon>
        <taxon>Elateridae</taxon>
        <taxon>Agrypninae</taxon>
        <taxon>Pyrophorini</taxon>
        <taxon>Ignelater</taxon>
    </lineage>
</organism>